<dbReference type="GO" id="GO:0005886">
    <property type="term" value="C:plasma membrane"/>
    <property type="evidence" value="ECO:0007669"/>
    <property type="project" value="TreeGrafter"/>
</dbReference>
<evidence type="ECO:0000313" key="9">
    <source>
        <dbReference type="Proteomes" id="UP000233837"/>
    </source>
</evidence>
<evidence type="ECO:0000256" key="5">
    <source>
        <dbReference type="ARBA" id="ARBA00023329"/>
    </source>
</evidence>
<dbReference type="EMBL" id="KZ503618">
    <property type="protein sequence ID" value="PKU62628.1"/>
    <property type="molecule type" value="Genomic_DNA"/>
</dbReference>
<dbReference type="GO" id="GO:0006897">
    <property type="term" value="P:endocytosis"/>
    <property type="evidence" value="ECO:0007669"/>
    <property type="project" value="TreeGrafter"/>
</dbReference>
<accession>A0A2I0VGT0</accession>
<keyword evidence="4" id="KW-0333">Golgi apparatus</keyword>
<feature type="region of interest" description="Disordered" evidence="6">
    <location>
        <begin position="457"/>
        <end position="490"/>
    </location>
</feature>
<evidence type="ECO:0000256" key="6">
    <source>
        <dbReference type="SAM" id="MobiDB-lite"/>
    </source>
</evidence>
<dbReference type="GO" id="GO:0030276">
    <property type="term" value="F:clathrin binding"/>
    <property type="evidence" value="ECO:0007669"/>
    <property type="project" value="TreeGrafter"/>
</dbReference>
<feature type="compositionally biased region" description="Low complexity" evidence="6">
    <location>
        <begin position="333"/>
        <end position="349"/>
    </location>
</feature>
<proteinExistence type="inferred from homology"/>
<dbReference type="AlphaFoldDB" id="A0A2I0VGT0"/>
<dbReference type="InterPro" id="IPR013809">
    <property type="entry name" value="ENTH"/>
</dbReference>
<dbReference type="GO" id="GO:0005794">
    <property type="term" value="C:Golgi apparatus"/>
    <property type="evidence" value="ECO:0007669"/>
    <property type="project" value="UniProtKB-SubCell"/>
</dbReference>
<feature type="compositionally biased region" description="Low complexity" evidence="6">
    <location>
        <begin position="164"/>
        <end position="182"/>
    </location>
</feature>
<dbReference type="PANTHER" id="PTHR12276:SF91">
    <property type="entry name" value="CLATHRIN INTERACTOR EPSIN 2-RELATED"/>
    <property type="match status" value="1"/>
</dbReference>
<dbReference type="STRING" id="906689.A0A2I0VGT0"/>
<dbReference type="PANTHER" id="PTHR12276">
    <property type="entry name" value="EPSIN/ENT-RELATED"/>
    <property type="match status" value="1"/>
</dbReference>
<sequence>MKKAFDQTVRELKREVNKKVLKVPGIEQKILDATSNEPWGPHGSLLADIAQATRNYPEHQIIMHVIWKRLNDTGKNWRHVYKSLTILEYLVGHGSERVIDEIREHAYQISTLSDFQYLDSSGKDQGNNVRRKSQALVSLVNDKEKIQEVRQKALSNKDKYRATYSSSGSYKPGSYSSASGFGDRYDDDRYEGRYGDREDDRNGYGRGYRDDDRYSRGGDFNRDGDGFGRDSDEHSGRGSYKNDDNRGGRGNDDYQFGPRSKSFDKDKDHSYEEDDSYSYRNGGDRANDASPNERNLEPKLSEQNAGAPPSYESAVRNENNIVRDERDGGVGTAAVPKSFSPAAPKASSPQNNHHGEQPAVKGVHSSPMSMDDTSFDEFDPRGFTPDFAPLAASSASPAASGSVVDLFGNSSSLDPVNSLALVLTSPTTTANESDVATTNSGFGMNFVALSSASPAVSQPTEDPFGDGPFKAIPQENFPNPMQSSAPVASAASSFPPSASSMSIAEPVLPAAPMAETSLDFDFGDSLSGLTYMPSIENDPMYSANPTLVTSESPLAQPNIDGMGTNRGPSYLQTTNSVYGHSSFLAPGFASISSPAAQPFGSTNVQIDDKGFLPQQLGPSIPQGAPLPMQSVQPMVQLNMPAASRNLNQPGLSSPLNQRANTAISGPSSSKQSNDTFETKSSVWADTLNRGLVNLNISGSKINPLADIGVDFDSINRLERRKEKDKGAANPLTSTVTMGKAMGSGSGIGRAGAGAGAMGMGIGGYGGAMNQPMGMGGGMGMNMGMGMGMGMGGSMRPQPEMQSPSPGFPGSGYNSMMGMGGYGSHQTYGGGYR</sequence>
<dbReference type="CDD" id="cd03571">
    <property type="entry name" value="ENTH"/>
    <property type="match status" value="1"/>
</dbReference>
<evidence type="ECO:0000313" key="8">
    <source>
        <dbReference type="EMBL" id="PKU62628.1"/>
    </source>
</evidence>
<dbReference type="GO" id="GO:0005768">
    <property type="term" value="C:endosome"/>
    <property type="evidence" value="ECO:0007669"/>
    <property type="project" value="TreeGrafter"/>
</dbReference>
<protein>
    <submittedName>
        <fullName evidence="8">Clathrin interactor EPSIN 2</fullName>
    </submittedName>
</protein>
<feature type="domain" description="ENTH" evidence="7">
    <location>
        <begin position="18"/>
        <end position="150"/>
    </location>
</feature>
<comment type="subcellular location">
    <subcellularLocation>
        <location evidence="1">Cytoplasmic vesicle</location>
        <location evidence="1">Clathrin-coated vesicle</location>
    </subcellularLocation>
    <subcellularLocation>
        <location evidence="2">Golgi apparatus</location>
    </subcellularLocation>
</comment>
<dbReference type="GO" id="GO:0005543">
    <property type="term" value="F:phospholipid binding"/>
    <property type="evidence" value="ECO:0007669"/>
    <property type="project" value="TreeGrafter"/>
</dbReference>
<dbReference type="Pfam" id="PF01417">
    <property type="entry name" value="ENTH"/>
    <property type="match status" value="1"/>
</dbReference>
<evidence type="ECO:0000259" key="7">
    <source>
        <dbReference type="PROSITE" id="PS50942"/>
    </source>
</evidence>
<dbReference type="FunFam" id="1.25.40.90:FF:000006">
    <property type="entry name" value="Clathrin interactor 1"/>
    <property type="match status" value="1"/>
</dbReference>
<feature type="compositionally biased region" description="Basic and acidic residues" evidence="6">
    <location>
        <begin position="261"/>
        <end position="270"/>
    </location>
</feature>
<dbReference type="Proteomes" id="UP000233837">
    <property type="component" value="Unassembled WGS sequence"/>
</dbReference>
<dbReference type="GO" id="GO:0030125">
    <property type="term" value="C:clathrin vesicle coat"/>
    <property type="evidence" value="ECO:0007669"/>
    <property type="project" value="TreeGrafter"/>
</dbReference>
<organism evidence="8 9">
    <name type="scientific">Dendrobium catenatum</name>
    <dbReference type="NCBI Taxonomy" id="906689"/>
    <lineage>
        <taxon>Eukaryota</taxon>
        <taxon>Viridiplantae</taxon>
        <taxon>Streptophyta</taxon>
        <taxon>Embryophyta</taxon>
        <taxon>Tracheophyta</taxon>
        <taxon>Spermatophyta</taxon>
        <taxon>Magnoliopsida</taxon>
        <taxon>Liliopsida</taxon>
        <taxon>Asparagales</taxon>
        <taxon>Orchidaceae</taxon>
        <taxon>Epidendroideae</taxon>
        <taxon>Malaxideae</taxon>
        <taxon>Dendrobiinae</taxon>
        <taxon>Dendrobium</taxon>
    </lineage>
</organism>
<dbReference type="SMART" id="SM00273">
    <property type="entry name" value="ENTH"/>
    <property type="match status" value="1"/>
</dbReference>
<evidence type="ECO:0000256" key="4">
    <source>
        <dbReference type="ARBA" id="ARBA00023034"/>
    </source>
</evidence>
<feature type="compositionally biased region" description="Basic and acidic residues" evidence="6">
    <location>
        <begin position="183"/>
        <end position="252"/>
    </location>
</feature>
<keyword evidence="5" id="KW-0968">Cytoplasmic vesicle</keyword>
<evidence type="ECO:0000256" key="2">
    <source>
        <dbReference type="ARBA" id="ARBA00004555"/>
    </source>
</evidence>
<evidence type="ECO:0000256" key="3">
    <source>
        <dbReference type="ARBA" id="ARBA00010130"/>
    </source>
</evidence>
<comment type="similarity">
    <text evidence="3">Belongs to the epsin family.</text>
</comment>
<dbReference type="InterPro" id="IPR008942">
    <property type="entry name" value="ENTH_VHS"/>
</dbReference>
<feature type="region of interest" description="Disordered" evidence="6">
    <location>
        <begin position="152"/>
        <end position="381"/>
    </location>
</feature>
<name>A0A2I0VGT0_9ASPA</name>
<feature type="region of interest" description="Disordered" evidence="6">
    <location>
        <begin position="644"/>
        <end position="677"/>
    </location>
</feature>
<evidence type="ECO:0000256" key="1">
    <source>
        <dbReference type="ARBA" id="ARBA00004132"/>
    </source>
</evidence>
<feature type="compositionally biased region" description="Basic and acidic residues" evidence="6">
    <location>
        <begin position="152"/>
        <end position="161"/>
    </location>
</feature>
<dbReference type="SUPFAM" id="SSF48464">
    <property type="entry name" value="ENTH/VHS domain"/>
    <property type="match status" value="1"/>
</dbReference>
<dbReference type="PROSITE" id="PS50942">
    <property type="entry name" value="ENTH"/>
    <property type="match status" value="1"/>
</dbReference>
<reference evidence="8 9" key="2">
    <citation type="journal article" date="2017" name="Nature">
        <title>The Apostasia genome and the evolution of orchids.</title>
        <authorList>
            <person name="Zhang G.Q."/>
            <person name="Liu K.W."/>
            <person name="Li Z."/>
            <person name="Lohaus R."/>
            <person name="Hsiao Y.Y."/>
            <person name="Niu S.C."/>
            <person name="Wang J.Y."/>
            <person name="Lin Y.C."/>
            <person name="Xu Q."/>
            <person name="Chen L.J."/>
            <person name="Yoshida K."/>
            <person name="Fujiwara S."/>
            <person name="Wang Z.W."/>
            <person name="Zhang Y.Q."/>
            <person name="Mitsuda N."/>
            <person name="Wang M."/>
            <person name="Liu G.H."/>
            <person name="Pecoraro L."/>
            <person name="Huang H.X."/>
            <person name="Xiao X.J."/>
            <person name="Lin M."/>
            <person name="Wu X.Y."/>
            <person name="Wu W.L."/>
            <person name="Chen Y.Y."/>
            <person name="Chang S.B."/>
            <person name="Sakamoto S."/>
            <person name="Ohme-Takagi M."/>
            <person name="Yagi M."/>
            <person name="Zeng S.J."/>
            <person name="Shen C.Y."/>
            <person name="Yeh C.M."/>
            <person name="Luo Y.B."/>
            <person name="Tsai W.C."/>
            <person name="Van de Peer Y."/>
            <person name="Liu Z.J."/>
        </authorList>
    </citation>
    <scope>NUCLEOTIDE SEQUENCE [LARGE SCALE GENOMIC DNA]</scope>
    <source>
        <tissue evidence="8">The whole plant</tissue>
    </source>
</reference>
<keyword evidence="9" id="KW-1185">Reference proteome</keyword>
<reference evidence="8 9" key="1">
    <citation type="journal article" date="2016" name="Sci. Rep.">
        <title>The Dendrobium catenatum Lindl. genome sequence provides insights into polysaccharide synthase, floral development and adaptive evolution.</title>
        <authorList>
            <person name="Zhang G.Q."/>
            <person name="Xu Q."/>
            <person name="Bian C."/>
            <person name="Tsai W.C."/>
            <person name="Yeh C.M."/>
            <person name="Liu K.W."/>
            <person name="Yoshida K."/>
            <person name="Zhang L.S."/>
            <person name="Chang S.B."/>
            <person name="Chen F."/>
            <person name="Shi Y."/>
            <person name="Su Y.Y."/>
            <person name="Zhang Y.Q."/>
            <person name="Chen L.J."/>
            <person name="Yin Y."/>
            <person name="Lin M."/>
            <person name="Huang H."/>
            <person name="Deng H."/>
            <person name="Wang Z.W."/>
            <person name="Zhu S.L."/>
            <person name="Zhao X."/>
            <person name="Deng C."/>
            <person name="Niu S.C."/>
            <person name="Huang J."/>
            <person name="Wang M."/>
            <person name="Liu G.H."/>
            <person name="Yang H.J."/>
            <person name="Xiao X.J."/>
            <person name="Hsiao Y.Y."/>
            <person name="Wu W.L."/>
            <person name="Chen Y.Y."/>
            <person name="Mitsuda N."/>
            <person name="Ohme-Takagi M."/>
            <person name="Luo Y.B."/>
            <person name="Van de Peer Y."/>
            <person name="Liu Z.J."/>
        </authorList>
    </citation>
    <scope>NUCLEOTIDE SEQUENCE [LARGE SCALE GENOMIC DNA]</scope>
    <source>
        <tissue evidence="8">The whole plant</tissue>
    </source>
</reference>
<gene>
    <name evidence="8" type="primary">EPSIN2</name>
    <name evidence="8" type="ORF">MA16_Dca016576</name>
</gene>
<dbReference type="Gene3D" id="1.25.40.90">
    <property type="match status" value="1"/>
</dbReference>